<dbReference type="InParanoid" id="C1EE19"/>
<keyword evidence="2" id="KW-1185">Reference proteome</keyword>
<organism evidence="1 2">
    <name type="scientific">Micromonas commoda (strain RCC299 / NOUM17 / CCMP2709)</name>
    <name type="common">Picoplanktonic green alga</name>
    <dbReference type="NCBI Taxonomy" id="296587"/>
    <lineage>
        <taxon>Eukaryota</taxon>
        <taxon>Viridiplantae</taxon>
        <taxon>Chlorophyta</taxon>
        <taxon>Mamiellophyceae</taxon>
        <taxon>Mamiellales</taxon>
        <taxon>Mamiellaceae</taxon>
        <taxon>Micromonas</taxon>
    </lineage>
</organism>
<dbReference type="KEGG" id="mis:MICPUN_62469"/>
<name>C1EE19_MICCC</name>
<protein>
    <submittedName>
        <fullName evidence="1">Uncharacterized protein</fullName>
    </submittedName>
</protein>
<dbReference type="AlphaFoldDB" id="C1EE19"/>
<dbReference type="GeneID" id="8247320"/>
<proteinExistence type="predicted"/>
<gene>
    <name evidence="1" type="ORF">MICPUN_62469</name>
</gene>
<dbReference type="EMBL" id="CP001330">
    <property type="protein sequence ID" value="ACO66156.1"/>
    <property type="molecule type" value="Genomic_DNA"/>
</dbReference>
<dbReference type="Proteomes" id="UP000002009">
    <property type="component" value="Chromosome 11"/>
</dbReference>
<dbReference type="OMA" id="YSWAPSK"/>
<reference evidence="1 2" key="1">
    <citation type="journal article" date="2009" name="Science">
        <title>Green evolution and dynamic adaptations revealed by genomes of the marine picoeukaryotes Micromonas.</title>
        <authorList>
            <person name="Worden A.Z."/>
            <person name="Lee J.H."/>
            <person name="Mock T."/>
            <person name="Rouze P."/>
            <person name="Simmons M.P."/>
            <person name="Aerts A.L."/>
            <person name="Allen A.E."/>
            <person name="Cuvelier M.L."/>
            <person name="Derelle E."/>
            <person name="Everett M.V."/>
            <person name="Foulon E."/>
            <person name="Grimwood J."/>
            <person name="Gundlach H."/>
            <person name="Henrissat B."/>
            <person name="Napoli C."/>
            <person name="McDonald S.M."/>
            <person name="Parker M.S."/>
            <person name="Rombauts S."/>
            <person name="Salamov A."/>
            <person name="Von Dassow P."/>
            <person name="Badger J.H."/>
            <person name="Coutinho P.M."/>
            <person name="Demir E."/>
            <person name="Dubchak I."/>
            <person name="Gentemann C."/>
            <person name="Eikrem W."/>
            <person name="Gready J.E."/>
            <person name="John U."/>
            <person name="Lanier W."/>
            <person name="Lindquist E.A."/>
            <person name="Lucas S."/>
            <person name="Mayer K.F."/>
            <person name="Moreau H."/>
            <person name="Not F."/>
            <person name="Otillar R."/>
            <person name="Panaud O."/>
            <person name="Pangilinan J."/>
            <person name="Paulsen I."/>
            <person name="Piegu B."/>
            <person name="Poliakov A."/>
            <person name="Robbens S."/>
            <person name="Schmutz J."/>
            <person name="Toulza E."/>
            <person name="Wyss T."/>
            <person name="Zelensky A."/>
            <person name="Zhou K."/>
            <person name="Armbrust E.V."/>
            <person name="Bhattacharya D."/>
            <person name="Goodenough U.W."/>
            <person name="Van de Peer Y."/>
            <person name="Grigoriev I.V."/>
        </authorList>
    </citation>
    <scope>NUCLEOTIDE SEQUENCE [LARGE SCALE GENOMIC DNA]</scope>
    <source>
        <strain evidence="2">RCC299 / NOUM17</strain>
    </source>
</reference>
<dbReference type="RefSeq" id="XP_002504898.1">
    <property type="nucleotide sequence ID" value="XM_002504852.1"/>
</dbReference>
<evidence type="ECO:0000313" key="2">
    <source>
        <dbReference type="Proteomes" id="UP000002009"/>
    </source>
</evidence>
<dbReference type="OrthoDB" id="497649at2759"/>
<accession>C1EE19</accession>
<dbReference type="PROSITE" id="PS51257">
    <property type="entry name" value="PROKAR_LIPOPROTEIN"/>
    <property type="match status" value="1"/>
</dbReference>
<sequence length="63" mass="6518">MSKRATAVALVAFACCTFSVPFVLSGISGPSMYASEKPLDVAAVRRGAFMNSGSKDIGSSTNR</sequence>
<evidence type="ECO:0000313" key="1">
    <source>
        <dbReference type="EMBL" id="ACO66156.1"/>
    </source>
</evidence>